<name>A0A6P9EEA0_JUGRE</name>
<keyword evidence="5 11" id="KW-0479">Metal-binding</keyword>
<sequence length="524" mass="58989">MGEEQNLAAKIIVSVLLGGFLVFGLHLYDSLILKPKRLRSKLQKQGIRGPSPSFLLGNIPDMKKIHLKVQAAAETNISKHHMKNVDHISHAWPSTIFPYLEQWRHEYGPVFMFSIGSIQILWAGDIEMVKDIGLCTSLNLGKPSYITKERGALVGQGIASSSGTLWAHQRKIIAPEFYMDKVKGMLSLMVDCTTSMLRAWEIRIENEGGIADIKIDKDLRTLSGDLISKACFGSNYLEGEEIFLKFRTLQKIMSKTTLGIPKFRFFRSKIDRQICKLEKEINSMIVRVVKQRTETTHEKDLLQMILEGAKNTGDLSDLSPDKFIVDNCKTIYIGGYGTVAITASWSLMLLAAYPEWQARARAEVLEMCKGGLPDANAIRNMKTLAMVIQETLRLYPPVPAVTRAAVQDIKFKDILIPEGIDIWIPVAMLQQHPDLWGPDAHEFNPERFSHGISGACKIPQAFIPFGFGARVCVGQHLAMTELKVMLCLILSKFCFSLSPTYRHSPVDRLFIEPEHGVRLHMRRV</sequence>
<dbReference type="PRINTS" id="PR00463">
    <property type="entry name" value="EP450I"/>
</dbReference>
<evidence type="ECO:0000256" key="12">
    <source>
        <dbReference type="RuleBase" id="RU000461"/>
    </source>
</evidence>
<evidence type="ECO:0000256" key="5">
    <source>
        <dbReference type="ARBA" id="ARBA00022723"/>
    </source>
</evidence>
<comment type="subcellular location">
    <subcellularLocation>
        <location evidence="1">Membrane</location>
        <topology evidence="1">Single-pass membrane protein</topology>
    </subcellularLocation>
</comment>
<dbReference type="AlphaFoldDB" id="A0A6P9EEA0"/>
<dbReference type="InterPro" id="IPR002401">
    <property type="entry name" value="Cyt_P450_E_grp-I"/>
</dbReference>
<keyword evidence="9 12" id="KW-0503">Monooxygenase</keyword>
<feature type="binding site" description="axial binding residue" evidence="11">
    <location>
        <position position="472"/>
    </location>
    <ligand>
        <name>heme</name>
        <dbReference type="ChEBI" id="CHEBI:30413"/>
    </ligand>
    <ligandPart>
        <name>Fe</name>
        <dbReference type="ChEBI" id="CHEBI:18248"/>
    </ligandPart>
</feature>
<dbReference type="GO" id="GO:0005506">
    <property type="term" value="F:iron ion binding"/>
    <property type="evidence" value="ECO:0007669"/>
    <property type="project" value="InterPro"/>
</dbReference>
<gene>
    <name evidence="15" type="primary">LOC109014797</name>
</gene>
<organism evidence="14 15">
    <name type="scientific">Juglans regia</name>
    <name type="common">English walnut</name>
    <dbReference type="NCBI Taxonomy" id="51240"/>
    <lineage>
        <taxon>Eukaryota</taxon>
        <taxon>Viridiplantae</taxon>
        <taxon>Streptophyta</taxon>
        <taxon>Embryophyta</taxon>
        <taxon>Tracheophyta</taxon>
        <taxon>Spermatophyta</taxon>
        <taxon>Magnoliopsida</taxon>
        <taxon>eudicotyledons</taxon>
        <taxon>Gunneridae</taxon>
        <taxon>Pentapetalae</taxon>
        <taxon>rosids</taxon>
        <taxon>fabids</taxon>
        <taxon>Fagales</taxon>
        <taxon>Juglandaceae</taxon>
        <taxon>Juglans</taxon>
    </lineage>
</organism>
<dbReference type="InParanoid" id="A0A6P9EEA0"/>
<dbReference type="KEGG" id="jre:109014797"/>
<evidence type="ECO:0000256" key="13">
    <source>
        <dbReference type="SAM" id="Phobius"/>
    </source>
</evidence>
<dbReference type="Pfam" id="PF00067">
    <property type="entry name" value="p450"/>
    <property type="match status" value="1"/>
</dbReference>
<dbReference type="GO" id="GO:0004497">
    <property type="term" value="F:monooxygenase activity"/>
    <property type="evidence" value="ECO:0000318"/>
    <property type="project" value="GO_Central"/>
</dbReference>
<evidence type="ECO:0000256" key="10">
    <source>
        <dbReference type="ARBA" id="ARBA00023136"/>
    </source>
</evidence>
<dbReference type="SUPFAM" id="SSF48264">
    <property type="entry name" value="Cytochrome P450"/>
    <property type="match status" value="1"/>
</dbReference>
<dbReference type="GeneID" id="109014797"/>
<evidence type="ECO:0000256" key="4">
    <source>
        <dbReference type="ARBA" id="ARBA00022692"/>
    </source>
</evidence>
<dbReference type="PANTHER" id="PTHR24282:SF26">
    <property type="entry name" value="CYTOCHROME P450"/>
    <property type="match status" value="1"/>
</dbReference>
<keyword evidence="8 11" id="KW-0408">Iron</keyword>
<dbReference type="Proteomes" id="UP000235220">
    <property type="component" value="Chromosome 4"/>
</dbReference>
<comment type="similarity">
    <text evidence="2 12">Belongs to the cytochrome P450 family.</text>
</comment>
<accession>A0A6P9EEA0</accession>
<dbReference type="GO" id="GO:0020037">
    <property type="term" value="F:heme binding"/>
    <property type="evidence" value="ECO:0007669"/>
    <property type="project" value="InterPro"/>
</dbReference>
<dbReference type="InterPro" id="IPR017972">
    <property type="entry name" value="Cyt_P450_CS"/>
</dbReference>
<keyword evidence="10 13" id="KW-0472">Membrane</keyword>
<keyword evidence="3 11" id="KW-0349">Heme</keyword>
<evidence type="ECO:0000313" key="14">
    <source>
        <dbReference type="Proteomes" id="UP000235220"/>
    </source>
</evidence>
<dbReference type="PRINTS" id="PR00385">
    <property type="entry name" value="P450"/>
</dbReference>
<dbReference type="GO" id="GO:0016020">
    <property type="term" value="C:membrane"/>
    <property type="evidence" value="ECO:0007669"/>
    <property type="project" value="UniProtKB-SubCell"/>
</dbReference>
<dbReference type="PROSITE" id="PS00086">
    <property type="entry name" value="CYTOCHROME_P450"/>
    <property type="match status" value="1"/>
</dbReference>
<dbReference type="RefSeq" id="XP_035545779.1">
    <property type="nucleotide sequence ID" value="XM_035689886.1"/>
</dbReference>
<evidence type="ECO:0000256" key="9">
    <source>
        <dbReference type="ARBA" id="ARBA00023033"/>
    </source>
</evidence>
<dbReference type="GO" id="GO:0016705">
    <property type="term" value="F:oxidoreductase activity, acting on paired donors, with incorporation or reduction of molecular oxygen"/>
    <property type="evidence" value="ECO:0007669"/>
    <property type="project" value="InterPro"/>
</dbReference>
<dbReference type="Gene3D" id="1.10.630.10">
    <property type="entry name" value="Cytochrome P450"/>
    <property type="match status" value="1"/>
</dbReference>
<keyword evidence="14" id="KW-1185">Reference proteome</keyword>
<evidence type="ECO:0000256" key="8">
    <source>
        <dbReference type="ARBA" id="ARBA00023004"/>
    </source>
</evidence>
<dbReference type="InterPro" id="IPR001128">
    <property type="entry name" value="Cyt_P450"/>
</dbReference>
<dbReference type="OrthoDB" id="1470350at2759"/>
<dbReference type="PANTHER" id="PTHR24282">
    <property type="entry name" value="CYTOCHROME P450 FAMILY MEMBER"/>
    <property type="match status" value="1"/>
</dbReference>
<keyword evidence="6 13" id="KW-1133">Transmembrane helix</keyword>
<evidence type="ECO:0000256" key="7">
    <source>
        <dbReference type="ARBA" id="ARBA00023002"/>
    </source>
</evidence>
<evidence type="ECO:0000256" key="6">
    <source>
        <dbReference type="ARBA" id="ARBA00022989"/>
    </source>
</evidence>
<proteinExistence type="inferred from homology"/>
<feature type="transmembrane region" description="Helical" evidence="13">
    <location>
        <begin position="7"/>
        <end position="28"/>
    </location>
</feature>
<evidence type="ECO:0000256" key="2">
    <source>
        <dbReference type="ARBA" id="ARBA00010617"/>
    </source>
</evidence>
<dbReference type="InterPro" id="IPR036396">
    <property type="entry name" value="Cyt_P450_sf"/>
</dbReference>
<evidence type="ECO:0000256" key="3">
    <source>
        <dbReference type="ARBA" id="ARBA00022617"/>
    </source>
</evidence>
<evidence type="ECO:0000256" key="11">
    <source>
        <dbReference type="PIRSR" id="PIRSR602401-1"/>
    </source>
</evidence>
<dbReference type="InterPro" id="IPR050665">
    <property type="entry name" value="Cytochrome_P450_Monooxygen"/>
</dbReference>
<keyword evidence="7 12" id="KW-0560">Oxidoreductase</keyword>
<evidence type="ECO:0000313" key="15">
    <source>
        <dbReference type="RefSeq" id="XP_035545779.1"/>
    </source>
</evidence>
<protein>
    <submittedName>
        <fullName evidence="15">Cytochrome P450 714C2-like</fullName>
    </submittedName>
</protein>
<evidence type="ECO:0000256" key="1">
    <source>
        <dbReference type="ARBA" id="ARBA00004167"/>
    </source>
</evidence>
<reference evidence="15" key="1">
    <citation type="submission" date="2025-08" db="UniProtKB">
        <authorList>
            <consortium name="RefSeq"/>
        </authorList>
    </citation>
    <scope>IDENTIFICATION</scope>
    <source>
        <tissue evidence="15">Leaves</tissue>
    </source>
</reference>
<comment type="cofactor">
    <cofactor evidence="11">
        <name>heme</name>
        <dbReference type="ChEBI" id="CHEBI:30413"/>
    </cofactor>
</comment>
<keyword evidence="4 13" id="KW-0812">Transmembrane</keyword>